<accession>A0ABT9ZDT6</accession>
<dbReference type="Gene3D" id="2.30.320.10">
    <property type="entry name" value="YwqG-like"/>
    <property type="match status" value="1"/>
</dbReference>
<proteinExistence type="predicted"/>
<dbReference type="InterPro" id="IPR035948">
    <property type="entry name" value="YwqG-like_sf"/>
</dbReference>
<dbReference type="EMBL" id="JAUSUD010000004">
    <property type="protein sequence ID" value="MDQ0230104.1"/>
    <property type="molecule type" value="Genomic_DNA"/>
</dbReference>
<dbReference type="PANTHER" id="PTHR36436:SF6">
    <property type="entry name" value="SLL5081 PROTEIN"/>
    <property type="match status" value="1"/>
</dbReference>
<dbReference type="Pfam" id="PF09234">
    <property type="entry name" value="DUF1963"/>
    <property type="match status" value="1"/>
</dbReference>
<name>A0ABT9ZDT6_9BACI</name>
<dbReference type="RefSeq" id="WP_307338910.1">
    <property type="nucleotide sequence ID" value="NZ_JAUSUD010000004.1"/>
</dbReference>
<dbReference type="PANTHER" id="PTHR36436">
    <property type="entry name" value="SLL5081 PROTEIN"/>
    <property type="match status" value="1"/>
</dbReference>
<keyword evidence="2" id="KW-1185">Reference proteome</keyword>
<dbReference type="InterPro" id="IPR015315">
    <property type="entry name" value="DUF1963"/>
</dbReference>
<comment type="caution">
    <text evidence="1">The sequence shown here is derived from an EMBL/GenBank/DDBJ whole genome shotgun (WGS) entry which is preliminary data.</text>
</comment>
<protein>
    <submittedName>
        <fullName evidence="1">Uncharacterized protein YwqG</fullName>
    </submittedName>
</protein>
<evidence type="ECO:0000313" key="2">
    <source>
        <dbReference type="Proteomes" id="UP001234495"/>
    </source>
</evidence>
<dbReference type="SUPFAM" id="SSF103032">
    <property type="entry name" value="Hypothetical protein YwqG"/>
    <property type="match status" value="1"/>
</dbReference>
<dbReference type="Proteomes" id="UP001234495">
    <property type="component" value="Unassembled WGS sequence"/>
</dbReference>
<organism evidence="1 2">
    <name type="scientific">Metabacillus malikii</name>
    <dbReference type="NCBI Taxonomy" id="1504265"/>
    <lineage>
        <taxon>Bacteria</taxon>
        <taxon>Bacillati</taxon>
        <taxon>Bacillota</taxon>
        <taxon>Bacilli</taxon>
        <taxon>Bacillales</taxon>
        <taxon>Bacillaceae</taxon>
        <taxon>Metabacillus</taxon>
    </lineage>
</organism>
<reference evidence="1 2" key="1">
    <citation type="submission" date="2023-07" db="EMBL/GenBank/DDBJ databases">
        <title>Genomic Encyclopedia of Type Strains, Phase IV (KMG-IV): sequencing the most valuable type-strain genomes for metagenomic binning, comparative biology and taxonomic classification.</title>
        <authorList>
            <person name="Goeker M."/>
        </authorList>
    </citation>
    <scope>NUCLEOTIDE SEQUENCE [LARGE SCALE GENOMIC DNA]</scope>
    <source>
        <strain evidence="1 2">DSM 29005</strain>
    </source>
</reference>
<sequence>MQKQLSLPKQLEKYKSIIEKTIVPYIHIDGERKQTGIYQSKFGGNPYFPKNMEYPVDYSGKPMKLLAQINFAEVPHLEPFPEKGILQFFIAAYDDLMGLDFDRKVDGDTYQVIYHEDILEEGILIKEFPKIDEEHKDFCFPFTSEVGLEFSIEYEALGMSDFRAEEQLAEINFDEVIDEEEGTELWDIFAEEVSNDGHKIGGYGFFTQTDPREYGSGDYNILLLQIDTDNSNDIMWGDSGVGNFFIREQDLKNLDFSKVLYNWDCY</sequence>
<evidence type="ECO:0000313" key="1">
    <source>
        <dbReference type="EMBL" id="MDQ0230104.1"/>
    </source>
</evidence>
<gene>
    <name evidence="1" type="ORF">J2S19_001356</name>
</gene>